<keyword evidence="1" id="KW-0732">Signal</keyword>
<evidence type="ECO:0000313" key="2">
    <source>
        <dbReference type="EMBL" id="KAF6444175.1"/>
    </source>
</evidence>
<gene>
    <name evidence="2" type="ORF">HJG59_008488</name>
</gene>
<dbReference type="InParanoid" id="A0A7J8F9D0"/>
<sequence length="168" mass="19266">MSISQPLFCLVVLSAAEKDFCRVQEFPTSTNGKFGGLPDSSSDLAELTESWYTHSHVLLKEKDTGYYQPKEEEQRTTWDCCKQTKNIPLKIMFTEGNCSQLPFALKCKREASSRLQLKSRFGLLQIRAFIINLEHSYMSHVHVQLLRLVLVRIPSRLLPPPAPLTCWH</sequence>
<name>A0A7J8F9D0_MOLMO</name>
<reference evidence="2 3" key="1">
    <citation type="journal article" date="2020" name="Nature">
        <title>Six reference-quality genomes reveal evolution of bat adaptations.</title>
        <authorList>
            <person name="Jebb D."/>
            <person name="Huang Z."/>
            <person name="Pippel M."/>
            <person name="Hughes G.M."/>
            <person name="Lavrichenko K."/>
            <person name="Devanna P."/>
            <person name="Winkler S."/>
            <person name="Jermiin L.S."/>
            <person name="Skirmuntt E.C."/>
            <person name="Katzourakis A."/>
            <person name="Burkitt-Gray L."/>
            <person name="Ray D.A."/>
            <person name="Sullivan K.A.M."/>
            <person name="Roscito J.G."/>
            <person name="Kirilenko B.M."/>
            <person name="Davalos L.M."/>
            <person name="Corthals A.P."/>
            <person name="Power M.L."/>
            <person name="Jones G."/>
            <person name="Ransome R.D."/>
            <person name="Dechmann D.K.N."/>
            <person name="Locatelli A.G."/>
            <person name="Puechmaille S.J."/>
            <person name="Fedrigo O."/>
            <person name="Jarvis E.D."/>
            <person name="Hiller M."/>
            <person name="Vernes S.C."/>
            <person name="Myers E.W."/>
            <person name="Teeling E.C."/>
        </authorList>
    </citation>
    <scope>NUCLEOTIDE SEQUENCE [LARGE SCALE GENOMIC DNA]</scope>
    <source>
        <strain evidence="2">MMolMol1</strain>
        <tissue evidence="2">Muscle</tissue>
    </source>
</reference>
<evidence type="ECO:0000256" key="1">
    <source>
        <dbReference type="SAM" id="SignalP"/>
    </source>
</evidence>
<dbReference type="EMBL" id="JACASF010000012">
    <property type="protein sequence ID" value="KAF6444175.1"/>
    <property type="molecule type" value="Genomic_DNA"/>
</dbReference>
<keyword evidence="3" id="KW-1185">Reference proteome</keyword>
<organism evidence="2 3">
    <name type="scientific">Molossus molossus</name>
    <name type="common">Pallas' mastiff bat</name>
    <name type="synonym">Vespertilio molossus</name>
    <dbReference type="NCBI Taxonomy" id="27622"/>
    <lineage>
        <taxon>Eukaryota</taxon>
        <taxon>Metazoa</taxon>
        <taxon>Chordata</taxon>
        <taxon>Craniata</taxon>
        <taxon>Vertebrata</taxon>
        <taxon>Euteleostomi</taxon>
        <taxon>Mammalia</taxon>
        <taxon>Eutheria</taxon>
        <taxon>Laurasiatheria</taxon>
        <taxon>Chiroptera</taxon>
        <taxon>Yangochiroptera</taxon>
        <taxon>Molossidae</taxon>
        <taxon>Molossus</taxon>
    </lineage>
</organism>
<proteinExistence type="predicted"/>
<feature type="signal peptide" evidence="1">
    <location>
        <begin position="1"/>
        <end position="16"/>
    </location>
</feature>
<comment type="caution">
    <text evidence="2">The sequence shown here is derived from an EMBL/GenBank/DDBJ whole genome shotgun (WGS) entry which is preliminary data.</text>
</comment>
<dbReference type="Proteomes" id="UP000550707">
    <property type="component" value="Unassembled WGS sequence"/>
</dbReference>
<evidence type="ECO:0000313" key="3">
    <source>
        <dbReference type="Proteomes" id="UP000550707"/>
    </source>
</evidence>
<protein>
    <submittedName>
        <fullName evidence="2">Uncharacterized protein</fullName>
    </submittedName>
</protein>
<feature type="chain" id="PRO_5029480020" evidence="1">
    <location>
        <begin position="17"/>
        <end position="168"/>
    </location>
</feature>
<accession>A0A7J8F9D0</accession>
<dbReference type="AlphaFoldDB" id="A0A7J8F9D0"/>